<name>A0AA88GPA1_NAELO</name>
<protein>
    <submittedName>
        <fullName evidence="2">Uncharacterized protein</fullName>
    </submittedName>
</protein>
<evidence type="ECO:0000256" key="1">
    <source>
        <dbReference type="SAM" id="Phobius"/>
    </source>
</evidence>
<proteinExistence type="predicted"/>
<organism evidence="2 3">
    <name type="scientific">Naegleria lovaniensis</name>
    <name type="common">Amoeba</name>
    <dbReference type="NCBI Taxonomy" id="51637"/>
    <lineage>
        <taxon>Eukaryota</taxon>
        <taxon>Discoba</taxon>
        <taxon>Heterolobosea</taxon>
        <taxon>Tetramitia</taxon>
        <taxon>Eutetramitia</taxon>
        <taxon>Vahlkampfiidae</taxon>
        <taxon>Naegleria</taxon>
    </lineage>
</organism>
<comment type="caution">
    <text evidence="2">The sequence shown here is derived from an EMBL/GenBank/DDBJ whole genome shotgun (WGS) entry which is preliminary data.</text>
</comment>
<keyword evidence="3" id="KW-1185">Reference proteome</keyword>
<evidence type="ECO:0000313" key="3">
    <source>
        <dbReference type="Proteomes" id="UP000816034"/>
    </source>
</evidence>
<reference evidence="2 3" key="1">
    <citation type="journal article" date="2018" name="BMC Genomics">
        <title>The genome of Naegleria lovaniensis, the basis for a comparative approach to unravel pathogenicity factors of the human pathogenic amoeba N. fowleri.</title>
        <authorList>
            <person name="Liechti N."/>
            <person name="Schurch N."/>
            <person name="Bruggmann R."/>
            <person name="Wittwer M."/>
        </authorList>
    </citation>
    <scope>NUCLEOTIDE SEQUENCE [LARGE SCALE GENOMIC DNA]</scope>
    <source>
        <strain evidence="2 3">ATCC 30569</strain>
    </source>
</reference>
<dbReference type="AlphaFoldDB" id="A0AA88GPA1"/>
<sequence>MQKLIRLRNIVLGVVLTMTVGLGSMAVLMGILSYSLPNMENEYRIKRECTVLEPHTECLNHCSHGIIGEEHCVLYCRAVVRVHPEDDAGFCLDHHQIRKDNHHDENKALGVSSSSSVVIERKQNDDSTSCSHPLEMSRNRTTLEFSEHSMFYELLSGTNITCYLDSELDDDSVSFEKLSPVRNILYVIAITCALIAIMFLVVFIIGLVSVFIHGILPHRLQYKRHEHYDHLEEAYERVHGRSASSRELSSSGGV</sequence>
<dbReference type="GeneID" id="68097754"/>
<evidence type="ECO:0000313" key="2">
    <source>
        <dbReference type="EMBL" id="KAG2382719.1"/>
    </source>
</evidence>
<dbReference type="Proteomes" id="UP000816034">
    <property type="component" value="Unassembled WGS sequence"/>
</dbReference>
<feature type="transmembrane region" description="Helical" evidence="1">
    <location>
        <begin position="184"/>
        <end position="216"/>
    </location>
</feature>
<dbReference type="RefSeq" id="XP_044548398.1">
    <property type="nucleotide sequence ID" value="XM_044695033.1"/>
</dbReference>
<keyword evidence="1" id="KW-0472">Membrane</keyword>
<dbReference type="EMBL" id="PYSW02000023">
    <property type="protein sequence ID" value="KAG2382719.1"/>
    <property type="molecule type" value="Genomic_DNA"/>
</dbReference>
<accession>A0AA88GPA1</accession>
<feature type="transmembrane region" description="Helical" evidence="1">
    <location>
        <begin position="12"/>
        <end position="34"/>
    </location>
</feature>
<gene>
    <name evidence="2" type="ORF">C9374_005299</name>
</gene>
<keyword evidence="1" id="KW-0812">Transmembrane</keyword>
<keyword evidence="1" id="KW-1133">Transmembrane helix</keyword>